<comment type="caution">
    <text evidence="1">The sequence shown here is derived from an EMBL/GenBank/DDBJ whole genome shotgun (WGS) entry which is preliminary data.</text>
</comment>
<gene>
    <name evidence="1" type="ORF">HJ526_04805</name>
</gene>
<dbReference type="Gene3D" id="1.10.287.1080">
    <property type="entry name" value="MazG-like"/>
    <property type="match status" value="1"/>
</dbReference>
<name>A0ABX2PCG6_9RHOB</name>
<evidence type="ECO:0000313" key="1">
    <source>
        <dbReference type="EMBL" id="NVO26729.1"/>
    </source>
</evidence>
<dbReference type="SUPFAM" id="SSF101386">
    <property type="entry name" value="all-alpha NTP pyrophosphatases"/>
    <property type="match status" value="1"/>
</dbReference>
<accession>A0ABX2PCG6</accession>
<reference evidence="1 2" key="1">
    <citation type="submission" date="2020-04" db="EMBL/GenBank/DDBJ databases">
        <title>Donghicola sp., a member of the Rhodobacteraceae family isolated from mangrove forest in Thailand.</title>
        <authorList>
            <person name="Charoenyingcharoen P."/>
            <person name="Yukphan P."/>
        </authorList>
    </citation>
    <scope>NUCLEOTIDE SEQUENCE [LARGE SCALE GENOMIC DNA]</scope>
    <source>
        <strain evidence="1 2">C2-DW-16</strain>
    </source>
</reference>
<dbReference type="RefSeq" id="WP_176853097.1">
    <property type="nucleotide sequence ID" value="NZ_JABCJD010000001.1"/>
</dbReference>
<dbReference type="EMBL" id="JABCJD010000001">
    <property type="protein sequence ID" value="NVO26729.1"/>
    <property type="molecule type" value="Genomic_DNA"/>
</dbReference>
<keyword evidence="2" id="KW-1185">Reference proteome</keyword>
<dbReference type="Proteomes" id="UP000523601">
    <property type="component" value="Unassembled WGS sequence"/>
</dbReference>
<organism evidence="1 2">
    <name type="scientific">Donghicola mangrovi</name>
    <dbReference type="NCBI Taxonomy" id="2729614"/>
    <lineage>
        <taxon>Bacteria</taxon>
        <taxon>Pseudomonadati</taxon>
        <taxon>Pseudomonadota</taxon>
        <taxon>Alphaproteobacteria</taxon>
        <taxon>Rhodobacterales</taxon>
        <taxon>Roseobacteraceae</taxon>
        <taxon>Donghicola</taxon>
    </lineage>
</organism>
<proteinExistence type="predicted"/>
<protein>
    <recommendedName>
        <fullName evidence="3">NTP pyrophosphohydrolase MazG putative catalytic core domain-containing protein</fullName>
    </recommendedName>
</protein>
<evidence type="ECO:0008006" key="3">
    <source>
        <dbReference type="Google" id="ProtNLM"/>
    </source>
</evidence>
<evidence type="ECO:0000313" key="2">
    <source>
        <dbReference type="Proteomes" id="UP000523601"/>
    </source>
</evidence>
<sequence length="113" mass="13035">MHTIDELKEQAVSIFRKYEETGTNRWSADTVVMDLSYQIGSLAKLIMCMRGNRNSNMVDEKLKEQIGDEISDILADILYLSNELDIDIGQAWENMLSSDGQKISQKKREKLYQ</sequence>